<evidence type="ECO:0000256" key="2">
    <source>
        <dbReference type="ARBA" id="ARBA00004688"/>
    </source>
</evidence>
<reference evidence="6" key="1">
    <citation type="submission" date="2015-10" db="EMBL/GenBank/DDBJ databases">
        <authorList>
            <person name="Gilbert D.G."/>
        </authorList>
    </citation>
    <scope>NUCLEOTIDE SEQUENCE</scope>
    <source>
        <strain evidence="6">Phyl III-seqv23</strain>
    </source>
</reference>
<dbReference type="AlphaFoldDB" id="A0A0S4UZ44"/>
<dbReference type="GO" id="GO:0003849">
    <property type="term" value="F:3-deoxy-7-phosphoheptulonate synthase activity"/>
    <property type="evidence" value="ECO:0007669"/>
    <property type="project" value="InterPro"/>
</dbReference>
<proteinExistence type="predicted"/>
<evidence type="ECO:0000256" key="5">
    <source>
        <dbReference type="ARBA" id="ARBA00032193"/>
    </source>
</evidence>
<gene>
    <name evidence="6" type="ORF">RUN1985_v1_80007</name>
</gene>
<dbReference type="GO" id="GO:0005737">
    <property type="term" value="C:cytoplasm"/>
    <property type="evidence" value="ECO:0007669"/>
    <property type="project" value="TreeGrafter"/>
</dbReference>
<evidence type="ECO:0000256" key="4">
    <source>
        <dbReference type="ARBA" id="ARBA00031349"/>
    </source>
</evidence>
<evidence type="ECO:0000313" key="6">
    <source>
        <dbReference type="EMBL" id="CUV27512.1"/>
    </source>
</evidence>
<name>A0A0S4UZ44_RALSL</name>
<organism evidence="6">
    <name type="scientific">Ralstonia solanacearum</name>
    <name type="common">Pseudomonas solanacearum</name>
    <dbReference type="NCBI Taxonomy" id="305"/>
    <lineage>
        <taxon>Bacteria</taxon>
        <taxon>Pseudomonadati</taxon>
        <taxon>Pseudomonadota</taxon>
        <taxon>Betaproteobacteria</taxon>
        <taxon>Burkholderiales</taxon>
        <taxon>Burkholderiaceae</taxon>
        <taxon>Ralstonia</taxon>
        <taxon>Ralstonia solanacearum species complex</taxon>
    </lineage>
</organism>
<dbReference type="InterPro" id="IPR013785">
    <property type="entry name" value="Aldolase_TIM"/>
</dbReference>
<dbReference type="GO" id="GO:0009423">
    <property type="term" value="P:chorismate biosynthetic process"/>
    <property type="evidence" value="ECO:0007669"/>
    <property type="project" value="UniProtKB-UniPathway"/>
</dbReference>
<dbReference type="PANTHER" id="PTHR21225">
    <property type="entry name" value="PHOSPHO-2-DEHYDRO-3-DEOXYHEPTONATE ALDOLASE DAHP SYNTHETASE"/>
    <property type="match status" value="1"/>
</dbReference>
<dbReference type="UniPathway" id="UPA00053">
    <property type="reaction ID" value="UER00084"/>
</dbReference>
<sequence length="137" mass="15609">MGGKRRVSGWRGDRAARRWFRRDLHRIPDAMPAHRCQGISARERAPLARIHCRLTRPRRHALAQQLSSGERCMIGVMIEGHLEAGRQDLSPGLPLRRGVSITDACVGWSQTEPLLEALATAVRARRCCQRVPVWWRC</sequence>
<dbReference type="Gene3D" id="3.20.20.70">
    <property type="entry name" value="Aldolase class I"/>
    <property type="match status" value="1"/>
</dbReference>
<evidence type="ECO:0000256" key="3">
    <source>
        <dbReference type="ARBA" id="ARBA00031111"/>
    </source>
</evidence>
<comment type="pathway">
    <text evidence="2">Metabolic intermediate biosynthesis; chorismate biosynthesis; chorismate from D-erythrose 4-phosphate and phosphoenolpyruvate: step 1/7.</text>
</comment>
<dbReference type="PANTHER" id="PTHR21225:SF12">
    <property type="entry name" value="PHOSPHO-2-DEHYDRO-3-DEOXYHEPTONATE ALDOLASE, TYROSINE-INHIBITED"/>
    <property type="match status" value="1"/>
</dbReference>
<accession>A0A0S4UZ44</accession>
<comment type="function">
    <text evidence="1">Stereospecific condensation of phosphoenolpyruvate (PEP) and D-erythrose-4-phosphate (E4P) giving rise to 3-deoxy-D-arabino-heptulosonate-7-phosphate (DAHP).</text>
</comment>
<dbReference type="EMBL" id="LN899824">
    <property type="protein sequence ID" value="CUV27512.1"/>
    <property type="molecule type" value="Genomic_DNA"/>
</dbReference>
<dbReference type="GO" id="GO:0009073">
    <property type="term" value="P:aromatic amino acid family biosynthetic process"/>
    <property type="evidence" value="ECO:0007669"/>
    <property type="project" value="InterPro"/>
</dbReference>
<evidence type="ECO:0000256" key="1">
    <source>
        <dbReference type="ARBA" id="ARBA00003726"/>
    </source>
</evidence>
<protein>
    <recommendedName>
        <fullName evidence="5">3-deoxy-D-arabino-heptulosonate 7-phosphate synthase</fullName>
    </recommendedName>
    <alternativeName>
        <fullName evidence="4">DAHP synthase</fullName>
    </alternativeName>
    <alternativeName>
        <fullName evidence="3">Phospho-2-keto-3-deoxyheptonate aldolase</fullName>
    </alternativeName>
</protein>
<dbReference type="InterPro" id="IPR006219">
    <property type="entry name" value="DAHP_synth_1"/>
</dbReference>
<dbReference type="SUPFAM" id="SSF51569">
    <property type="entry name" value="Aldolase"/>
    <property type="match status" value="1"/>
</dbReference>